<evidence type="ECO:0000313" key="1">
    <source>
        <dbReference type="EMBL" id="SFG26512.1"/>
    </source>
</evidence>
<keyword evidence="2" id="KW-1185">Reference proteome</keyword>
<dbReference type="EMBL" id="FOOY01000007">
    <property type="protein sequence ID" value="SFG26512.1"/>
    <property type="molecule type" value="Genomic_DNA"/>
</dbReference>
<dbReference type="AlphaFoldDB" id="A0A1I2QDP1"/>
<dbReference type="Proteomes" id="UP000198752">
    <property type="component" value="Unassembled WGS sequence"/>
</dbReference>
<accession>A0A1I2QDP1</accession>
<evidence type="ECO:0000313" key="2">
    <source>
        <dbReference type="Proteomes" id="UP000198752"/>
    </source>
</evidence>
<name>A0A1I2QDP1_9BACL</name>
<proteinExistence type="predicted"/>
<dbReference type="STRING" id="269670.SAMN02982927_01171"/>
<gene>
    <name evidence="1" type="ORF">SAMN02982927_01171</name>
</gene>
<reference evidence="2" key="1">
    <citation type="submission" date="2016-10" db="EMBL/GenBank/DDBJ databases">
        <authorList>
            <person name="Varghese N."/>
            <person name="Submissions S."/>
        </authorList>
    </citation>
    <scope>NUCLEOTIDE SEQUENCE [LARGE SCALE GENOMIC DNA]</scope>
    <source>
        <strain evidence="2">ATCC 700379</strain>
    </source>
</reference>
<protein>
    <submittedName>
        <fullName evidence="1">Uncharacterized protein</fullName>
    </submittedName>
</protein>
<organism evidence="1 2">
    <name type="scientific">Sporolactobacillus nakayamae</name>
    <dbReference type="NCBI Taxonomy" id="269670"/>
    <lineage>
        <taxon>Bacteria</taxon>
        <taxon>Bacillati</taxon>
        <taxon>Bacillota</taxon>
        <taxon>Bacilli</taxon>
        <taxon>Bacillales</taxon>
        <taxon>Sporolactobacillaceae</taxon>
        <taxon>Sporolactobacillus</taxon>
    </lineage>
</organism>
<sequence>MTVQLDYLLAHTWKEKPRGLNVNELDNRYCWVAQRWQINIV</sequence>